<dbReference type="RefSeq" id="WP_006675989.1">
    <property type="nucleotide sequence ID" value="NZ_AHKH01000013.1"/>
</dbReference>
<proteinExistence type="predicted"/>
<keyword evidence="1" id="KW-0812">Transmembrane</keyword>
<feature type="transmembrane region" description="Helical" evidence="1">
    <location>
        <begin position="51"/>
        <end position="71"/>
    </location>
</feature>
<dbReference type="AlphaFoldDB" id="H3SD82"/>
<reference evidence="2 3" key="1">
    <citation type="journal article" date="2012" name="J. Bacteriol.">
        <title>Genome Sequence of the Pattern-Forming Social Bacterium Paenibacillus dendritiformis C454 Chiral Morphotype.</title>
        <authorList>
            <person name="Sirota-Madi A."/>
            <person name="Olender T."/>
            <person name="Helman Y."/>
            <person name="Brainis I."/>
            <person name="Finkelshtein A."/>
            <person name="Roth D."/>
            <person name="Hagai E."/>
            <person name="Leshkowitz D."/>
            <person name="Brodsky L."/>
            <person name="Galatenko V."/>
            <person name="Nikolaev V."/>
            <person name="Gutnick D.L."/>
            <person name="Lancet D."/>
            <person name="Ben-Jacob E."/>
        </authorList>
    </citation>
    <scope>NUCLEOTIDE SEQUENCE [LARGE SCALE GENOMIC DNA]</scope>
    <source>
        <strain evidence="2 3">C454</strain>
    </source>
</reference>
<dbReference type="Proteomes" id="UP000003900">
    <property type="component" value="Unassembled WGS sequence"/>
</dbReference>
<evidence type="ECO:0000313" key="2">
    <source>
        <dbReference type="EMBL" id="EHQ62989.1"/>
    </source>
</evidence>
<sequence length="166" mass="18387">MRENVPPARYGKLITETLFMAAGIIVGLFGLVMMLGFLVSEKRESAGGNDIVLLTLFSLLPIAAGCWLCYLSWKRKRKRKLAELENTALSLAARKGGRLTAAELAMDARIDVQKARALLEHFVKEKAAILKIADNGAYVYEFDGLLDEREKADAQSLKELIYGKPL</sequence>
<gene>
    <name evidence="2" type="ORF">PDENDC454_07385</name>
</gene>
<keyword evidence="3" id="KW-1185">Reference proteome</keyword>
<evidence type="ECO:0000256" key="1">
    <source>
        <dbReference type="SAM" id="Phobius"/>
    </source>
</evidence>
<name>H3SD82_9BACL</name>
<keyword evidence="1" id="KW-0472">Membrane</keyword>
<organism evidence="2 3">
    <name type="scientific">Paenibacillus dendritiformis C454</name>
    <dbReference type="NCBI Taxonomy" id="1131935"/>
    <lineage>
        <taxon>Bacteria</taxon>
        <taxon>Bacillati</taxon>
        <taxon>Bacillota</taxon>
        <taxon>Bacilli</taxon>
        <taxon>Bacillales</taxon>
        <taxon>Paenibacillaceae</taxon>
        <taxon>Paenibacillus</taxon>
    </lineage>
</organism>
<keyword evidence="1" id="KW-1133">Transmembrane helix</keyword>
<feature type="transmembrane region" description="Helical" evidence="1">
    <location>
        <begin position="18"/>
        <end position="39"/>
    </location>
</feature>
<evidence type="ECO:0000313" key="3">
    <source>
        <dbReference type="Proteomes" id="UP000003900"/>
    </source>
</evidence>
<dbReference type="EMBL" id="AHKH01000013">
    <property type="protein sequence ID" value="EHQ62989.1"/>
    <property type="molecule type" value="Genomic_DNA"/>
</dbReference>
<comment type="caution">
    <text evidence="2">The sequence shown here is derived from an EMBL/GenBank/DDBJ whole genome shotgun (WGS) entry which is preliminary data.</text>
</comment>
<accession>H3SD82</accession>
<dbReference type="STRING" id="1131935.PDENDC454_07385"/>
<protein>
    <submittedName>
        <fullName evidence="2">Uncharacterized protein</fullName>
    </submittedName>
</protein>
<dbReference type="PATRIC" id="fig|1131935.3.peg.1499"/>
<dbReference type="OrthoDB" id="2621153at2"/>